<organism evidence="2 3">
    <name type="scientific">Mycolicibacterium arabiense</name>
    <dbReference type="NCBI Taxonomy" id="1286181"/>
    <lineage>
        <taxon>Bacteria</taxon>
        <taxon>Bacillati</taxon>
        <taxon>Actinomycetota</taxon>
        <taxon>Actinomycetes</taxon>
        <taxon>Mycobacteriales</taxon>
        <taxon>Mycobacteriaceae</taxon>
        <taxon>Mycolicibacterium</taxon>
    </lineage>
</organism>
<dbReference type="PIRSF" id="PIRSF010219">
    <property type="entry name" value="UCP010219"/>
    <property type="match status" value="1"/>
</dbReference>
<dbReference type="Pfam" id="PF11361">
    <property type="entry name" value="DUF3159"/>
    <property type="match status" value="1"/>
</dbReference>
<feature type="transmembrane region" description="Helical" evidence="1">
    <location>
        <begin position="153"/>
        <end position="174"/>
    </location>
</feature>
<feature type="transmembrane region" description="Helical" evidence="1">
    <location>
        <begin position="186"/>
        <end position="210"/>
    </location>
</feature>
<dbReference type="InterPro" id="IPR016566">
    <property type="entry name" value="UCP010219"/>
</dbReference>
<keyword evidence="1" id="KW-0472">Membrane</keyword>
<keyword evidence="3" id="KW-1185">Reference proteome</keyword>
<evidence type="ECO:0000256" key="1">
    <source>
        <dbReference type="SAM" id="Phobius"/>
    </source>
</evidence>
<gene>
    <name evidence="2" type="ORF">MARA_21990</name>
</gene>
<dbReference type="AlphaFoldDB" id="A0A7I7RX10"/>
<evidence type="ECO:0000313" key="3">
    <source>
        <dbReference type="Proteomes" id="UP000467428"/>
    </source>
</evidence>
<accession>A0A7I7RX10</accession>
<feature type="transmembrane region" description="Helical" evidence="1">
    <location>
        <begin position="82"/>
        <end position="99"/>
    </location>
</feature>
<reference evidence="2 3" key="1">
    <citation type="journal article" date="2019" name="Emerg. Microbes Infect.">
        <title>Comprehensive subspecies identification of 175 nontuberculous mycobacteria species based on 7547 genomic profiles.</title>
        <authorList>
            <person name="Matsumoto Y."/>
            <person name="Kinjo T."/>
            <person name="Motooka D."/>
            <person name="Nabeya D."/>
            <person name="Jung N."/>
            <person name="Uechi K."/>
            <person name="Horii T."/>
            <person name="Iida T."/>
            <person name="Fujita J."/>
            <person name="Nakamura S."/>
        </authorList>
    </citation>
    <scope>NUCLEOTIDE SEQUENCE [LARGE SCALE GENOMIC DNA]</scope>
    <source>
        <strain evidence="2 3">JCM 18538</strain>
    </source>
</reference>
<feature type="transmembrane region" description="Helical" evidence="1">
    <location>
        <begin position="43"/>
        <end position="70"/>
    </location>
</feature>
<dbReference type="RefSeq" id="WP_163918472.1">
    <property type="nucleotide sequence ID" value="NZ_AP022593.1"/>
</dbReference>
<dbReference type="Proteomes" id="UP000467428">
    <property type="component" value="Chromosome"/>
</dbReference>
<keyword evidence="1" id="KW-1133">Transmembrane helix</keyword>
<dbReference type="KEGG" id="marz:MARA_21990"/>
<geneLocation type="plasmid" evidence="3">
    <name>pjcm18538 dna</name>
</geneLocation>
<sequence>MASHDATTHDVTPQDTTRADEHQTLLDRMGGVSGLIAASVPTFAYLVANAIAGLDGAIVAALTVSVALIAWRKYRKQPIQPAVSGLLGVVVASLIALYTGSAEGYFLPGIWVSLGMAVVFAISVVVRRPLVGVVWNALTSTGERTAWHTDKGALHAFDVATLTFVAVFAARFVVQDWLYDAGSAGWLAFARIAMGYPLLALALLVTFWAVRRARRRLDVVTEEQRERLAT</sequence>
<name>A0A7I7RX10_9MYCO</name>
<evidence type="ECO:0000313" key="2">
    <source>
        <dbReference type="EMBL" id="BBY48731.1"/>
    </source>
</evidence>
<dbReference type="EMBL" id="AP022593">
    <property type="protein sequence ID" value="BBY48731.1"/>
    <property type="molecule type" value="Genomic_DNA"/>
</dbReference>
<feature type="transmembrane region" description="Helical" evidence="1">
    <location>
        <begin position="105"/>
        <end position="126"/>
    </location>
</feature>
<protein>
    <submittedName>
        <fullName evidence="2">Membrane protein</fullName>
    </submittedName>
</protein>
<proteinExistence type="predicted"/>
<keyword evidence="1" id="KW-0812">Transmembrane</keyword>